<name>A0A5K7ZHB2_9BACT</name>
<evidence type="ECO:0000313" key="1">
    <source>
        <dbReference type="EMBL" id="BBO77714.1"/>
    </source>
</evidence>
<accession>A0A5K7ZHB2</accession>
<proteinExistence type="predicted"/>
<sequence>MRADPVYLAGLLETILKDFMWFWSRKESVEPLKTRVEKVKSLLLTCIREGTIVQDKGAKD</sequence>
<reference evidence="1 2" key="1">
    <citation type="submission" date="2019-11" db="EMBL/GenBank/DDBJ databases">
        <title>Comparative genomics of hydrocarbon-degrading Desulfosarcina strains.</title>
        <authorList>
            <person name="Watanabe M."/>
            <person name="Kojima H."/>
            <person name="Fukui M."/>
        </authorList>
    </citation>
    <scope>NUCLEOTIDE SEQUENCE [LARGE SCALE GENOMIC DNA]</scope>
    <source>
        <strain evidence="1 2">PP31</strain>
    </source>
</reference>
<evidence type="ECO:0000313" key="2">
    <source>
        <dbReference type="Proteomes" id="UP000427769"/>
    </source>
</evidence>
<gene>
    <name evidence="1" type="ORF">DSCW_51310</name>
</gene>
<dbReference type="KEGG" id="dwd:DSCW_51310"/>
<dbReference type="EMBL" id="AP021875">
    <property type="protein sequence ID" value="BBO77714.1"/>
    <property type="molecule type" value="Genomic_DNA"/>
</dbReference>
<dbReference type="Proteomes" id="UP000427769">
    <property type="component" value="Chromosome"/>
</dbReference>
<organism evidence="1 2">
    <name type="scientific">Desulfosarcina widdelii</name>
    <dbReference type="NCBI Taxonomy" id="947919"/>
    <lineage>
        <taxon>Bacteria</taxon>
        <taxon>Pseudomonadati</taxon>
        <taxon>Thermodesulfobacteriota</taxon>
        <taxon>Desulfobacteria</taxon>
        <taxon>Desulfobacterales</taxon>
        <taxon>Desulfosarcinaceae</taxon>
        <taxon>Desulfosarcina</taxon>
    </lineage>
</organism>
<keyword evidence="2" id="KW-1185">Reference proteome</keyword>
<protein>
    <submittedName>
        <fullName evidence="1">Uncharacterized protein</fullName>
    </submittedName>
</protein>
<dbReference type="AlphaFoldDB" id="A0A5K7ZHB2"/>